<dbReference type="KEGG" id="xau:Xaut_0903"/>
<dbReference type="EMBL" id="CP000781">
    <property type="protein sequence ID" value="ABS66154.1"/>
    <property type="molecule type" value="Genomic_DNA"/>
</dbReference>
<dbReference type="PANTHER" id="PTHR43459">
    <property type="entry name" value="ENOYL-COA HYDRATASE"/>
    <property type="match status" value="1"/>
</dbReference>
<accession>A7IDR1</accession>
<dbReference type="CDD" id="cd06558">
    <property type="entry name" value="crotonase-like"/>
    <property type="match status" value="1"/>
</dbReference>
<proteinExistence type="inferred from homology"/>
<dbReference type="InterPro" id="IPR029045">
    <property type="entry name" value="ClpP/crotonase-like_dom_sf"/>
</dbReference>
<evidence type="ECO:0000313" key="3">
    <source>
        <dbReference type="Proteomes" id="UP000002417"/>
    </source>
</evidence>
<sequence length="276" mass="29192">MVARQADTLTSEPAAAPPVLLVAQHEGWVELTLNRPDRLNAFTEELHRSLAAALDAAADDACRAVLLTGAGRGFCAGQDLGDRAKAEGPLDLGATIEAFYNPLIRRIRALRKPVVCAVNGVAAGAGANIAFACDIVLAARSAKFIQAFAKIGLVPDSGGTFFLPRLIGDARARALMLLAEPVSAEKAESWGLIWKAVDDAALMDEARALASHLASQPTQGLALTKQALNASAGNALDAQLDLERDLQREAGRTPDYREGVSAFMEKRPARFSGRRA</sequence>
<comment type="similarity">
    <text evidence="1">Belongs to the enoyl-CoA hydratase/isomerase family.</text>
</comment>
<organism evidence="2 3">
    <name type="scientific">Xanthobacter autotrophicus (strain ATCC BAA-1158 / Py2)</name>
    <dbReference type="NCBI Taxonomy" id="78245"/>
    <lineage>
        <taxon>Bacteria</taxon>
        <taxon>Pseudomonadati</taxon>
        <taxon>Pseudomonadota</taxon>
        <taxon>Alphaproteobacteria</taxon>
        <taxon>Hyphomicrobiales</taxon>
        <taxon>Xanthobacteraceae</taxon>
        <taxon>Xanthobacter</taxon>
    </lineage>
</organism>
<dbReference type="GO" id="GO:0003824">
    <property type="term" value="F:catalytic activity"/>
    <property type="evidence" value="ECO:0007669"/>
    <property type="project" value="UniProtKB-ARBA"/>
</dbReference>
<reference evidence="2 3" key="1">
    <citation type="submission" date="2007-07" db="EMBL/GenBank/DDBJ databases">
        <title>Complete sequence of chromosome of Xanthobacter autotrophicus Py2.</title>
        <authorList>
            <consortium name="US DOE Joint Genome Institute"/>
            <person name="Copeland A."/>
            <person name="Lucas S."/>
            <person name="Lapidus A."/>
            <person name="Barry K."/>
            <person name="Glavina del Rio T."/>
            <person name="Hammon N."/>
            <person name="Israni S."/>
            <person name="Dalin E."/>
            <person name="Tice H."/>
            <person name="Pitluck S."/>
            <person name="Sims D."/>
            <person name="Brettin T."/>
            <person name="Bruce D."/>
            <person name="Detter J.C."/>
            <person name="Han C."/>
            <person name="Tapia R."/>
            <person name="Brainard J."/>
            <person name="Schmutz J."/>
            <person name="Larimer F."/>
            <person name="Land M."/>
            <person name="Hauser L."/>
            <person name="Kyrpides N."/>
            <person name="Kim E."/>
            <person name="Ensigns S.A."/>
            <person name="Richardson P."/>
        </authorList>
    </citation>
    <scope>NUCLEOTIDE SEQUENCE [LARGE SCALE GENOMIC DNA]</scope>
    <source>
        <strain evidence="3">ATCC BAA-1158 / Py2</strain>
    </source>
</reference>
<dbReference type="Gene3D" id="1.10.12.10">
    <property type="entry name" value="Lyase 2-enoyl-coa Hydratase, Chain A, domain 2"/>
    <property type="match status" value="1"/>
</dbReference>
<dbReference type="PANTHER" id="PTHR43459:SF1">
    <property type="entry name" value="EG:BACN32G11.4 PROTEIN"/>
    <property type="match status" value="1"/>
</dbReference>
<gene>
    <name evidence="2" type="ordered locus">Xaut_0903</name>
</gene>
<dbReference type="Proteomes" id="UP000002417">
    <property type="component" value="Chromosome"/>
</dbReference>
<dbReference type="GO" id="GO:0010124">
    <property type="term" value="P:phenylacetate catabolic process"/>
    <property type="evidence" value="ECO:0007669"/>
    <property type="project" value="InterPro"/>
</dbReference>
<dbReference type="Pfam" id="PF00378">
    <property type="entry name" value="ECH_1"/>
    <property type="match status" value="1"/>
</dbReference>
<dbReference type="eggNOG" id="COG1024">
    <property type="taxonomic scope" value="Bacteria"/>
</dbReference>
<evidence type="ECO:0000256" key="1">
    <source>
        <dbReference type="ARBA" id="ARBA00005254"/>
    </source>
</evidence>
<dbReference type="HOGENOM" id="CLU_009834_7_2_5"/>
<protein>
    <submittedName>
        <fullName evidence="2">Putative enoyl-CoA hydratase paaB</fullName>
    </submittedName>
</protein>
<name>A7IDR1_XANP2</name>
<dbReference type="InterPro" id="IPR014748">
    <property type="entry name" value="Enoyl-CoA_hydra_C"/>
</dbReference>
<dbReference type="PhylomeDB" id="A7IDR1"/>
<keyword evidence="3" id="KW-1185">Reference proteome</keyword>
<dbReference type="Gene3D" id="3.90.226.10">
    <property type="entry name" value="2-enoyl-CoA Hydratase, Chain A, domain 1"/>
    <property type="match status" value="1"/>
</dbReference>
<dbReference type="InterPro" id="IPR011968">
    <property type="entry name" value="PaaB1"/>
</dbReference>
<dbReference type="SUPFAM" id="SSF52096">
    <property type="entry name" value="ClpP/crotonase"/>
    <property type="match status" value="1"/>
</dbReference>
<dbReference type="AlphaFoldDB" id="A7IDR1"/>
<dbReference type="FunFam" id="3.90.226.10:FF:000071">
    <property type="entry name" value="Putative enoyl-CoA hydratase PaaB"/>
    <property type="match status" value="1"/>
</dbReference>
<dbReference type="STRING" id="78245.Xaut_0903"/>
<dbReference type="NCBIfam" id="TIGR02280">
    <property type="entry name" value="PaaB1"/>
    <property type="match status" value="1"/>
</dbReference>
<evidence type="ECO:0000313" key="2">
    <source>
        <dbReference type="EMBL" id="ABS66154.1"/>
    </source>
</evidence>
<dbReference type="InterPro" id="IPR001753">
    <property type="entry name" value="Enoyl-CoA_hydra/iso"/>
</dbReference>